<keyword evidence="3" id="KW-1280">Immunoglobulin</keyword>
<dbReference type="InterPro" id="IPR007110">
    <property type="entry name" value="Ig-like_dom"/>
</dbReference>
<dbReference type="InterPro" id="IPR036179">
    <property type="entry name" value="Ig-like_dom_sf"/>
</dbReference>
<keyword evidence="1" id="KW-0391">Immunity</keyword>
<keyword evidence="6" id="KW-1185">Reference proteome</keyword>
<dbReference type="GO" id="GO:0005576">
    <property type="term" value="C:extracellular region"/>
    <property type="evidence" value="ECO:0007669"/>
    <property type="project" value="UniProtKB-ARBA"/>
</dbReference>
<dbReference type="PROSITE" id="PS50835">
    <property type="entry name" value="IG_LIKE"/>
    <property type="match status" value="1"/>
</dbReference>
<dbReference type="GO" id="GO:0005886">
    <property type="term" value="C:plasma membrane"/>
    <property type="evidence" value="ECO:0007669"/>
    <property type="project" value="UniProtKB-ARBA"/>
</dbReference>
<dbReference type="GeneTree" id="ENSGT00940000153094"/>
<dbReference type="Gene3D" id="2.60.40.10">
    <property type="entry name" value="Immunoglobulins"/>
    <property type="match status" value="1"/>
</dbReference>
<sequence>IVQESTGLRLQETLSTRCDTTMTQSPSSLSKSQGNRVAISCKASQSIGAAIAWYQQKAGQTPKLLIYRGASSRASGVPALFSGSGSGTDYTLSINSVEPGDAAVYYCVQGHTGYHSGSIPNRNLTSPAATLSPLGHIGCPQWHPVRHFSILSFPAPAMFV</sequence>
<evidence type="ECO:0000313" key="5">
    <source>
        <dbReference type="Ensembl" id="ENSMMMP00000024091.1"/>
    </source>
</evidence>
<protein>
    <recommendedName>
        <fullName evidence="4">Ig-like domain-containing protein</fullName>
    </recommendedName>
</protein>
<dbReference type="InterPro" id="IPR013106">
    <property type="entry name" value="Ig_V-set"/>
</dbReference>
<dbReference type="SMART" id="SM00406">
    <property type="entry name" value="IGv"/>
    <property type="match status" value="1"/>
</dbReference>
<evidence type="ECO:0000313" key="6">
    <source>
        <dbReference type="Proteomes" id="UP000694407"/>
    </source>
</evidence>
<dbReference type="Pfam" id="PF07686">
    <property type="entry name" value="V-set"/>
    <property type="match status" value="1"/>
</dbReference>
<dbReference type="GO" id="GO:0002250">
    <property type="term" value="P:adaptive immune response"/>
    <property type="evidence" value="ECO:0007669"/>
    <property type="project" value="UniProtKB-KW"/>
</dbReference>
<evidence type="ECO:0000256" key="3">
    <source>
        <dbReference type="ARBA" id="ARBA00043265"/>
    </source>
</evidence>
<dbReference type="InterPro" id="IPR013783">
    <property type="entry name" value="Ig-like_fold"/>
</dbReference>
<reference evidence="5" key="1">
    <citation type="submission" date="2025-08" db="UniProtKB">
        <authorList>
            <consortium name="Ensembl"/>
        </authorList>
    </citation>
    <scope>IDENTIFICATION</scope>
</reference>
<organism evidence="5 6">
    <name type="scientific">Marmota marmota marmota</name>
    <name type="common">Alpine marmot</name>
    <dbReference type="NCBI Taxonomy" id="9994"/>
    <lineage>
        <taxon>Eukaryota</taxon>
        <taxon>Metazoa</taxon>
        <taxon>Chordata</taxon>
        <taxon>Craniata</taxon>
        <taxon>Vertebrata</taxon>
        <taxon>Euteleostomi</taxon>
        <taxon>Mammalia</taxon>
        <taxon>Eutheria</taxon>
        <taxon>Euarchontoglires</taxon>
        <taxon>Glires</taxon>
        <taxon>Rodentia</taxon>
        <taxon>Sciuromorpha</taxon>
        <taxon>Sciuridae</taxon>
        <taxon>Xerinae</taxon>
        <taxon>Marmotini</taxon>
        <taxon>Marmota</taxon>
    </lineage>
</organism>
<dbReference type="InterPro" id="IPR003599">
    <property type="entry name" value="Ig_sub"/>
</dbReference>
<dbReference type="InterPro" id="IPR003598">
    <property type="entry name" value="Ig_sub2"/>
</dbReference>
<proteinExistence type="predicted"/>
<keyword evidence="2" id="KW-1064">Adaptive immunity</keyword>
<dbReference type="InterPro" id="IPR050150">
    <property type="entry name" value="IgV_Light_Chain"/>
</dbReference>
<accession>A0A8C6A2G9</accession>
<reference evidence="5" key="2">
    <citation type="submission" date="2025-09" db="UniProtKB">
        <authorList>
            <consortium name="Ensembl"/>
        </authorList>
    </citation>
    <scope>IDENTIFICATION</scope>
</reference>
<evidence type="ECO:0000256" key="1">
    <source>
        <dbReference type="ARBA" id="ARBA00022859"/>
    </source>
</evidence>
<dbReference type="SMART" id="SM00408">
    <property type="entry name" value="IGc2"/>
    <property type="match status" value="1"/>
</dbReference>
<evidence type="ECO:0000259" key="4">
    <source>
        <dbReference type="PROSITE" id="PS50835"/>
    </source>
</evidence>
<evidence type="ECO:0000256" key="2">
    <source>
        <dbReference type="ARBA" id="ARBA00023130"/>
    </source>
</evidence>
<dbReference type="SUPFAM" id="SSF48726">
    <property type="entry name" value="Immunoglobulin"/>
    <property type="match status" value="1"/>
</dbReference>
<name>A0A8C6A2G9_MARMA</name>
<dbReference type="PANTHER" id="PTHR23267">
    <property type="entry name" value="IMMUNOGLOBULIN LIGHT CHAIN"/>
    <property type="match status" value="1"/>
</dbReference>
<dbReference type="AlphaFoldDB" id="A0A8C6A2G9"/>
<feature type="domain" description="Ig-like" evidence="4">
    <location>
        <begin position="20"/>
        <end position="125"/>
    </location>
</feature>
<dbReference type="GO" id="GO:0019814">
    <property type="term" value="C:immunoglobulin complex"/>
    <property type="evidence" value="ECO:0007669"/>
    <property type="project" value="UniProtKB-KW"/>
</dbReference>
<dbReference type="Proteomes" id="UP000694407">
    <property type="component" value="Unplaced"/>
</dbReference>
<dbReference type="FunFam" id="2.60.40.10:FF:000212">
    <property type="entry name" value="Immunoglobulin kappa chain variable 12-38"/>
    <property type="match status" value="1"/>
</dbReference>
<dbReference type="SMART" id="SM00409">
    <property type="entry name" value="IG"/>
    <property type="match status" value="1"/>
</dbReference>
<dbReference type="Ensembl" id="ENSMMMT00000027273.1">
    <property type="protein sequence ID" value="ENSMMMP00000024091.1"/>
    <property type="gene ID" value="ENSMMMG00000021091.1"/>
</dbReference>